<evidence type="ECO:0008006" key="12">
    <source>
        <dbReference type="Google" id="ProtNLM"/>
    </source>
</evidence>
<dbReference type="Pfam" id="PF03169">
    <property type="entry name" value="OPT"/>
    <property type="match status" value="2"/>
</dbReference>
<dbReference type="GO" id="GO:0015031">
    <property type="term" value="P:protein transport"/>
    <property type="evidence" value="ECO:0007669"/>
    <property type="project" value="UniProtKB-KW"/>
</dbReference>
<dbReference type="OrthoDB" id="10033657at2759"/>
<evidence type="ECO:0000256" key="1">
    <source>
        <dbReference type="ARBA" id="ARBA00004141"/>
    </source>
</evidence>
<evidence type="ECO:0000256" key="6">
    <source>
        <dbReference type="ARBA" id="ARBA00022989"/>
    </source>
</evidence>
<feature type="transmembrane region" description="Helical" evidence="8">
    <location>
        <begin position="268"/>
        <end position="287"/>
    </location>
</feature>
<feature type="transmembrane region" description="Helical" evidence="8">
    <location>
        <begin position="38"/>
        <end position="66"/>
    </location>
</feature>
<dbReference type="AlphaFoldDB" id="A0A814Z9U8"/>
<feature type="transmembrane region" description="Helical" evidence="8">
    <location>
        <begin position="522"/>
        <end position="545"/>
    </location>
</feature>
<evidence type="ECO:0000256" key="8">
    <source>
        <dbReference type="SAM" id="Phobius"/>
    </source>
</evidence>
<evidence type="ECO:0000256" key="2">
    <source>
        <dbReference type="ARBA" id="ARBA00022448"/>
    </source>
</evidence>
<dbReference type="EMBL" id="CAJNOQ010010039">
    <property type="protein sequence ID" value="CAF1240979.1"/>
    <property type="molecule type" value="Genomic_DNA"/>
</dbReference>
<gene>
    <name evidence="9" type="ORF">GPM918_LOCUS25657</name>
    <name evidence="10" type="ORF">SRO942_LOCUS25676</name>
</gene>
<dbReference type="Proteomes" id="UP000681722">
    <property type="component" value="Unassembled WGS sequence"/>
</dbReference>
<evidence type="ECO:0000256" key="3">
    <source>
        <dbReference type="ARBA" id="ARBA00022692"/>
    </source>
</evidence>
<feature type="transmembrane region" description="Helical" evidence="8">
    <location>
        <begin position="497"/>
        <end position="515"/>
    </location>
</feature>
<dbReference type="GO" id="GO:0035673">
    <property type="term" value="F:oligopeptide transmembrane transporter activity"/>
    <property type="evidence" value="ECO:0007669"/>
    <property type="project" value="InterPro"/>
</dbReference>
<protein>
    <recommendedName>
        <fullName evidence="12">Oligopeptide transporter</fullName>
    </recommendedName>
</protein>
<evidence type="ECO:0000313" key="9">
    <source>
        <dbReference type="EMBL" id="CAF1240979.1"/>
    </source>
</evidence>
<organism evidence="9 11">
    <name type="scientific">Didymodactylos carnosus</name>
    <dbReference type="NCBI Taxonomy" id="1234261"/>
    <lineage>
        <taxon>Eukaryota</taxon>
        <taxon>Metazoa</taxon>
        <taxon>Spiralia</taxon>
        <taxon>Gnathifera</taxon>
        <taxon>Rotifera</taxon>
        <taxon>Eurotatoria</taxon>
        <taxon>Bdelloidea</taxon>
        <taxon>Philodinida</taxon>
        <taxon>Philodinidae</taxon>
        <taxon>Didymodactylos</taxon>
    </lineage>
</organism>
<keyword evidence="6 8" id="KW-1133">Transmembrane helix</keyword>
<dbReference type="PANTHER" id="PTHR22601">
    <property type="entry name" value="ISP4 LIKE PROTEIN"/>
    <property type="match status" value="1"/>
</dbReference>
<reference evidence="9" key="1">
    <citation type="submission" date="2021-02" db="EMBL/GenBank/DDBJ databases">
        <authorList>
            <person name="Nowell W R."/>
        </authorList>
    </citation>
    <scope>NUCLEOTIDE SEQUENCE</scope>
</reference>
<evidence type="ECO:0000256" key="4">
    <source>
        <dbReference type="ARBA" id="ARBA00022856"/>
    </source>
</evidence>
<name>A0A814Z9U8_9BILA</name>
<comment type="subcellular location">
    <subcellularLocation>
        <location evidence="1">Membrane</location>
        <topology evidence="1">Multi-pass membrane protein</topology>
    </subcellularLocation>
</comment>
<keyword evidence="7 8" id="KW-0472">Membrane</keyword>
<dbReference type="EMBL" id="CAJOBC010010473">
    <property type="protein sequence ID" value="CAF4003921.1"/>
    <property type="molecule type" value="Genomic_DNA"/>
</dbReference>
<dbReference type="NCBIfam" id="TIGR00728">
    <property type="entry name" value="OPT_sfam"/>
    <property type="match status" value="1"/>
</dbReference>
<keyword evidence="3 8" id="KW-0812">Transmembrane</keyword>
<dbReference type="Proteomes" id="UP000663829">
    <property type="component" value="Unassembled WGS sequence"/>
</dbReference>
<keyword evidence="2" id="KW-0813">Transport</keyword>
<keyword evidence="4" id="KW-0571">Peptide transport</keyword>
<feature type="transmembrane region" description="Helical" evidence="8">
    <location>
        <begin position="444"/>
        <end position="465"/>
    </location>
</feature>
<feature type="transmembrane region" description="Helical" evidence="8">
    <location>
        <begin position="211"/>
        <end position="233"/>
    </location>
</feature>
<comment type="caution">
    <text evidence="9">The sequence shown here is derived from an EMBL/GenBank/DDBJ whole genome shotgun (WGS) entry which is preliminary data.</text>
</comment>
<evidence type="ECO:0000313" key="10">
    <source>
        <dbReference type="EMBL" id="CAF4003921.1"/>
    </source>
</evidence>
<keyword evidence="11" id="KW-1185">Reference proteome</keyword>
<sequence>MIWPGALVQCAFFRTLHESKEEDELNNVTRWKMSRIRLLLYVSMASFVYYWLPGYIFPLLTAFSFLCLLKPNNVLFSQITGISGLGVGSVQLDWSSITAFLGSPIVVNSQSFRTSVLNYVRLLKRSKAVLIESAEPGWAHLNILFGFVVLVWIVVPIMYYTNTWGSKAFPLGTTDLYRADGSLYDITVVLDQNSRLNETAYKQYGTIRLTVMFALAYGPTFAALTACIVHTILFHGKEIIRQFNMSITEAMNEVHAKLMAKYGEAPEWWYTIVFCVNVFVACLVCHFGDLMPWYWLFIAIIVVFVLLLPVGIVQALSNQQLGLGVFSEFIGSYLMDSNPIGNGTFKTYTYITEVQALRMIQALKLGHYMKVPPRIMFAAQISSAVISSVVSYEFGLFLLDGIKGICTAKNKEWQCPDPNVFYSASVIWGAVGAQKSFVNNDVSYYHIFWFFPLGAILPIIQWLILQKWPSKFWLHYVHFPIMFASLSYLIPAPAGNFVSWLFLGLVFNYGIKKYVFDWWDRYAYITSAALDIGVAFSSLLIFLALSNQSISFPNWWGMGGPSYDGCPLSNANYSGIIPG</sequence>
<evidence type="ECO:0000256" key="5">
    <source>
        <dbReference type="ARBA" id="ARBA00022927"/>
    </source>
</evidence>
<accession>A0A814Z9U8</accession>
<dbReference type="GO" id="GO:0016020">
    <property type="term" value="C:membrane"/>
    <property type="evidence" value="ECO:0007669"/>
    <property type="project" value="UniProtKB-SubCell"/>
</dbReference>
<dbReference type="InterPro" id="IPR004813">
    <property type="entry name" value="OPT"/>
</dbReference>
<feature type="transmembrane region" description="Helical" evidence="8">
    <location>
        <begin position="138"/>
        <end position="160"/>
    </location>
</feature>
<evidence type="ECO:0000256" key="7">
    <source>
        <dbReference type="ARBA" id="ARBA00023136"/>
    </source>
</evidence>
<proteinExistence type="predicted"/>
<dbReference type="InterPro" id="IPR004648">
    <property type="entry name" value="Oligpept_transpt"/>
</dbReference>
<keyword evidence="5" id="KW-0653">Protein transport</keyword>
<feature type="transmembrane region" description="Helical" evidence="8">
    <location>
        <begin position="375"/>
        <end position="399"/>
    </location>
</feature>
<feature type="transmembrane region" description="Helical" evidence="8">
    <location>
        <begin position="294"/>
        <end position="316"/>
    </location>
</feature>
<evidence type="ECO:0000313" key="11">
    <source>
        <dbReference type="Proteomes" id="UP000663829"/>
    </source>
</evidence>